<evidence type="ECO:0000313" key="4">
    <source>
        <dbReference type="Proteomes" id="UP000242175"/>
    </source>
</evidence>
<sequence length="340" mass="40492">MNNDNYKKYLDSYCNLIKESFNMFNFIPEILDDEFNVDFEDTRLLCQTRNIYFLIKYYELFKDEESKFLALRLYKQTKKNYFDPVQGYWKKRPSSGKLNDLYEFSFLIFSFSILYKHFLLDEIKNDILFLFDEVRQDFISKGFESIKDDSGVICQNAIMHLYEALLEYYRVTNSTSTKIEIKLLFSVIKQKFINPETNLIAEYSKNHHETVYEPGHNYEWASLLLESEKLGLKIETKDFCEHLVHSMENMGLSTLGFVYPKLNVSEKNAEFRIWPNLERLRYFLLTNNDSKSDTATKIICQFYFNKCYPIEYIDSRGKALTKKIKATTGYHLISAFKEAF</sequence>
<dbReference type="OrthoDB" id="9806359at2"/>
<dbReference type="RefSeq" id="WP_089073584.1">
    <property type="nucleotide sequence ID" value="NZ_CBCSAM010000001.1"/>
</dbReference>
<dbReference type="InterPro" id="IPR008928">
    <property type="entry name" value="6-hairpin_glycosidase_sf"/>
</dbReference>
<dbReference type="KEGG" id="pmai:CF386_06510"/>
<dbReference type="GO" id="GO:0016853">
    <property type="term" value="F:isomerase activity"/>
    <property type="evidence" value="ECO:0007669"/>
    <property type="project" value="UniProtKB-KW"/>
</dbReference>
<dbReference type="Gene3D" id="1.50.10.10">
    <property type="match status" value="1"/>
</dbReference>
<dbReference type="SUPFAM" id="SSF48208">
    <property type="entry name" value="Six-hairpin glycosidases"/>
    <property type="match status" value="1"/>
</dbReference>
<organism evidence="3 4">
    <name type="scientific">Paraphotobacterium marinum</name>
    <dbReference type="NCBI Taxonomy" id="1755811"/>
    <lineage>
        <taxon>Bacteria</taxon>
        <taxon>Pseudomonadati</taxon>
        <taxon>Pseudomonadota</taxon>
        <taxon>Gammaproteobacteria</taxon>
        <taxon>Vibrionales</taxon>
        <taxon>Vibrionaceae</taxon>
        <taxon>Paraphotobacterium</taxon>
    </lineage>
</organism>
<dbReference type="GO" id="GO:0005975">
    <property type="term" value="P:carbohydrate metabolic process"/>
    <property type="evidence" value="ECO:0007669"/>
    <property type="project" value="InterPro"/>
</dbReference>
<evidence type="ECO:0000313" key="3">
    <source>
        <dbReference type="EMBL" id="ASK78676.1"/>
    </source>
</evidence>
<keyword evidence="2" id="KW-0413">Isomerase</keyword>
<protein>
    <submittedName>
        <fullName evidence="3">Uncharacterized protein</fullName>
    </submittedName>
</protein>
<evidence type="ECO:0000256" key="2">
    <source>
        <dbReference type="ARBA" id="ARBA00023235"/>
    </source>
</evidence>
<evidence type="ECO:0000256" key="1">
    <source>
        <dbReference type="ARBA" id="ARBA00008558"/>
    </source>
</evidence>
<dbReference type="Pfam" id="PF07221">
    <property type="entry name" value="GlcNAc_2-epim"/>
    <property type="match status" value="1"/>
</dbReference>
<gene>
    <name evidence="3" type="ORF">CF386_06510</name>
</gene>
<dbReference type="Proteomes" id="UP000242175">
    <property type="component" value="Chromosome large"/>
</dbReference>
<dbReference type="InterPro" id="IPR010819">
    <property type="entry name" value="AGE/CE"/>
</dbReference>
<keyword evidence="4" id="KW-1185">Reference proteome</keyword>
<accession>A0A220VEN1</accession>
<reference evidence="3 4" key="1">
    <citation type="journal article" date="2016" name="Int. J. Syst. Evol. Microbiol.">
        <title>Paraphotobacterium marinum gen. nov., sp. nov., a member of the family Vibrionaceae, isolated from surface seawater.</title>
        <authorList>
            <person name="Huang Z."/>
            <person name="Dong C."/>
            <person name="Shao Z."/>
        </authorList>
    </citation>
    <scope>NUCLEOTIDE SEQUENCE [LARGE SCALE GENOMIC DNA]</scope>
    <source>
        <strain evidence="3 4">NSCS20N07D</strain>
    </source>
</reference>
<dbReference type="EMBL" id="CP022355">
    <property type="protein sequence ID" value="ASK78676.1"/>
    <property type="molecule type" value="Genomic_DNA"/>
</dbReference>
<dbReference type="AlphaFoldDB" id="A0A220VEN1"/>
<dbReference type="InterPro" id="IPR012341">
    <property type="entry name" value="6hp_glycosidase-like_sf"/>
</dbReference>
<comment type="similarity">
    <text evidence="1">Belongs to the N-acylglucosamine 2-epimerase family.</text>
</comment>
<name>A0A220VEN1_9GAMM</name>
<proteinExistence type="inferred from homology"/>